<keyword evidence="8" id="KW-0067">ATP-binding</keyword>
<accession>A0A1Y2FFW9</accession>
<organism evidence="14 15">
    <name type="scientific">Protomyces lactucae-debilis</name>
    <dbReference type="NCBI Taxonomy" id="2754530"/>
    <lineage>
        <taxon>Eukaryota</taxon>
        <taxon>Fungi</taxon>
        <taxon>Dikarya</taxon>
        <taxon>Ascomycota</taxon>
        <taxon>Taphrinomycotina</taxon>
        <taxon>Taphrinomycetes</taxon>
        <taxon>Taphrinales</taxon>
        <taxon>Protomycetaceae</taxon>
        <taxon>Protomyces</taxon>
    </lineage>
</organism>
<feature type="compositionally biased region" description="Low complexity" evidence="10">
    <location>
        <begin position="291"/>
        <end position="303"/>
    </location>
</feature>
<dbReference type="OrthoDB" id="1699231at2759"/>
<dbReference type="InterPro" id="IPR001650">
    <property type="entry name" value="Helicase_C-like"/>
</dbReference>
<dbReference type="InterPro" id="IPR013083">
    <property type="entry name" value="Znf_RING/FYVE/PHD"/>
</dbReference>
<dbReference type="InterPro" id="IPR038718">
    <property type="entry name" value="SNF2-like_sf"/>
</dbReference>
<evidence type="ECO:0000259" key="11">
    <source>
        <dbReference type="PROSITE" id="PS50089"/>
    </source>
</evidence>
<keyword evidence="5" id="KW-0378">Hydrolase</keyword>
<feature type="compositionally biased region" description="Basic and acidic residues" evidence="10">
    <location>
        <begin position="1135"/>
        <end position="1147"/>
    </location>
</feature>
<evidence type="ECO:0000256" key="4">
    <source>
        <dbReference type="ARBA" id="ARBA00022771"/>
    </source>
</evidence>
<dbReference type="InterPro" id="IPR050628">
    <property type="entry name" value="SNF2_RAD54_helicase_TF"/>
</dbReference>
<dbReference type="CDD" id="cd18793">
    <property type="entry name" value="SF2_C_SNF"/>
    <property type="match status" value="1"/>
</dbReference>
<proteinExistence type="inferred from homology"/>
<dbReference type="GO" id="GO:0005737">
    <property type="term" value="C:cytoplasm"/>
    <property type="evidence" value="ECO:0007669"/>
    <property type="project" value="TreeGrafter"/>
</dbReference>
<dbReference type="RefSeq" id="XP_040725378.1">
    <property type="nucleotide sequence ID" value="XM_040869273.1"/>
</dbReference>
<name>A0A1Y2FFW9_PROLT</name>
<keyword evidence="2" id="KW-0479">Metal-binding</keyword>
<dbReference type="PROSITE" id="PS00518">
    <property type="entry name" value="ZF_RING_1"/>
    <property type="match status" value="1"/>
</dbReference>
<dbReference type="Gene3D" id="3.40.50.10810">
    <property type="entry name" value="Tandem AAA-ATPase domain"/>
    <property type="match status" value="1"/>
</dbReference>
<keyword evidence="6" id="KW-0347">Helicase</keyword>
<dbReference type="SUPFAM" id="SSF52540">
    <property type="entry name" value="P-loop containing nucleoside triphosphate hydrolases"/>
    <property type="match status" value="2"/>
</dbReference>
<dbReference type="STRING" id="56484.A0A1Y2FFW9"/>
<evidence type="ECO:0000256" key="5">
    <source>
        <dbReference type="ARBA" id="ARBA00022801"/>
    </source>
</evidence>
<reference evidence="14 15" key="1">
    <citation type="submission" date="2016-07" db="EMBL/GenBank/DDBJ databases">
        <title>Pervasive Adenine N6-methylation of Active Genes in Fungi.</title>
        <authorList>
            <consortium name="DOE Joint Genome Institute"/>
            <person name="Mondo S.J."/>
            <person name="Dannebaum R.O."/>
            <person name="Kuo R.C."/>
            <person name="Labutti K."/>
            <person name="Haridas S."/>
            <person name="Kuo A."/>
            <person name="Salamov A."/>
            <person name="Ahrendt S.R."/>
            <person name="Lipzen A."/>
            <person name="Sullivan W."/>
            <person name="Andreopoulos W.B."/>
            <person name="Clum A."/>
            <person name="Lindquist E."/>
            <person name="Daum C."/>
            <person name="Ramamoorthy G.K."/>
            <person name="Gryganskyi A."/>
            <person name="Culley D."/>
            <person name="Magnuson J.K."/>
            <person name="James T.Y."/>
            <person name="O'Malley M.A."/>
            <person name="Stajich J.E."/>
            <person name="Spatafora J.W."/>
            <person name="Visel A."/>
            <person name="Grigoriev I.V."/>
        </authorList>
    </citation>
    <scope>NUCLEOTIDE SEQUENCE [LARGE SCALE GENOMIC DNA]</scope>
    <source>
        <strain evidence="14 15">12-1054</strain>
    </source>
</reference>
<feature type="region of interest" description="Disordered" evidence="10">
    <location>
        <begin position="215"/>
        <end position="241"/>
    </location>
</feature>
<dbReference type="GeneID" id="63785872"/>
<keyword evidence="7" id="KW-0862">Zinc</keyword>
<dbReference type="PANTHER" id="PTHR45626">
    <property type="entry name" value="TRANSCRIPTION TERMINATION FACTOR 2-RELATED"/>
    <property type="match status" value="1"/>
</dbReference>
<dbReference type="GO" id="GO:0008270">
    <property type="term" value="F:zinc ion binding"/>
    <property type="evidence" value="ECO:0007669"/>
    <property type="project" value="UniProtKB-KW"/>
</dbReference>
<dbReference type="InterPro" id="IPR027417">
    <property type="entry name" value="P-loop_NTPase"/>
</dbReference>
<dbReference type="Pfam" id="PF00271">
    <property type="entry name" value="Helicase_C"/>
    <property type="match status" value="1"/>
</dbReference>
<dbReference type="InterPro" id="IPR049730">
    <property type="entry name" value="SNF2/RAD54-like_C"/>
</dbReference>
<dbReference type="SUPFAM" id="SSF57850">
    <property type="entry name" value="RING/U-box"/>
    <property type="match status" value="1"/>
</dbReference>
<evidence type="ECO:0000256" key="10">
    <source>
        <dbReference type="SAM" id="MobiDB-lite"/>
    </source>
</evidence>
<feature type="region of interest" description="Disordered" evidence="10">
    <location>
        <begin position="253"/>
        <end position="303"/>
    </location>
</feature>
<dbReference type="SMART" id="SM00487">
    <property type="entry name" value="DEXDc"/>
    <property type="match status" value="1"/>
</dbReference>
<protein>
    <submittedName>
        <fullName evidence="14">SNF2 family N-terminal domain-domain-containing protein</fullName>
    </submittedName>
</protein>
<dbReference type="EMBL" id="MCFI01000009">
    <property type="protein sequence ID" value="ORY82507.1"/>
    <property type="molecule type" value="Genomic_DNA"/>
</dbReference>
<evidence type="ECO:0000256" key="7">
    <source>
        <dbReference type="ARBA" id="ARBA00022833"/>
    </source>
</evidence>
<dbReference type="InterPro" id="IPR017907">
    <property type="entry name" value="Znf_RING_CS"/>
</dbReference>
<dbReference type="PROSITE" id="PS50089">
    <property type="entry name" value="ZF_RING_2"/>
    <property type="match status" value="1"/>
</dbReference>
<dbReference type="GO" id="GO:0004386">
    <property type="term" value="F:helicase activity"/>
    <property type="evidence" value="ECO:0007669"/>
    <property type="project" value="UniProtKB-KW"/>
</dbReference>
<feature type="region of interest" description="Disordered" evidence="10">
    <location>
        <begin position="1"/>
        <end position="22"/>
    </location>
</feature>
<dbReference type="GO" id="GO:0005634">
    <property type="term" value="C:nucleus"/>
    <property type="evidence" value="ECO:0007669"/>
    <property type="project" value="TreeGrafter"/>
</dbReference>
<dbReference type="GO" id="GO:0008094">
    <property type="term" value="F:ATP-dependent activity, acting on DNA"/>
    <property type="evidence" value="ECO:0007669"/>
    <property type="project" value="TreeGrafter"/>
</dbReference>
<dbReference type="GO" id="GO:0016787">
    <property type="term" value="F:hydrolase activity"/>
    <property type="evidence" value="ECO:0007669"/>
    <property type="project" value="UniProtKB-KW"/>
</dbReference>
<feature type="compositionally biased region" description="Polar residues" evidence="10">
    <location>
        <begin position="1"/>
        <end position="15"/>
    </location>
</feature>
<dbReference type="PROSITE" id="PS51192">
    <property type="entry name" value="HELICASE_ATP_BIND_1"/>
    <property type="match status" value="1"/>
</dbReference>
<feature type="region of interest" description="Disordered" evidence="10">
    <location>
        <begin position="1128"/>
        <end position="1161"/>
    </location>
</feature>
<dbReference type="Pfam" id="PF00176">
    <property type="entry name" value="SNF2-rel_dom"/>
    <property type="match status" value="1"/>
</dbReference>
<feature type="domain" description="Helicase ATP-binding" evidence="12">
    <location>
        <begin position="630"/>
        <end position="823"/>
    </location>
</feature>
<dbReference type="InterPro" id="IPR001841">
    <property type="entry name" value="Znf_RING"/>
</dbReference>
<evidence type="ECO:0000259" key="13">
    <source>
        <dbReference type="PROSITE" id="PS51194"/>
    </source>
</evidence>
<feature type="compositionally biased region" description="Low complexity" evidence="10">
    <location>
        <begin position="231"/>
        <end position="241"/>
    </location>
</feature>
<evidence type="ECO:0000313" key="15">
    <source>
        <dbReference type="Proteomes" id="UP000193685"/>
    </source>
</evidence>
<keyword evidence="15" id="KW-1185">Reference proteome</keyword>
<feature type="domain" description="RING-type" evidence="11">
    <location>
        <begin position="988"/>
        <end position="1030"/>
    </location>
</feature>
<dbReference type="CDD" id="cd18008">
    <property type="entry name" value="DEXDc_SHPRH-like"/>
    <property type="match status" value="1"/>
</dbReference>
<comment type="similarity">
    <text evidence="1">Belongs to the SNF2/RAD54 helicase family.</text>
</comment>
<evidence type="ECO:0000256" key="9">
    <source>
        <dbReference type="PROSITE-ProRule" id="PRU00175"/>
    </source>
</evidence>
<evidence type="ECO:0000256" key="3">
    <source>
        <dbReference type="ARBA" id="ARBA00022741"/>
    </source>
</evidence>
<evidence type="ECO:0000256" key="1">
    <source>
        <dbReference type="ARBA" id="ARBA00007025"/>
    </source>
</evidence>
<dbReference type="SMART" id="SM00184">
    <property type="entry name" value="RING"/>
    <property type="match status" value="1"/>
</dbReference>
<sequence length="1438" mass="160536">MSSATKRPLSSSGTPASVKRPATVIDLTEDAPHYALSRGNSGALAVQDTSGLPLEERNARKQLWARYWSYKVVQFHATQRAYTILGQRNLEEILKHKIDALEVHRKRLFDRKFSYTMTEYSEFDHNWIIDYVRDKMGEIKDPTPVRKDLIHQLIATNLPDNVAIFQSWSSKGALKAIEDLIDETMDEPTLKTCLYTGTPDAFREFVKQTLDNVFKRGPQTPLHQDVKPESPSKASSAKTPAIKLAPIFQRQTLKATPAAHQAADGAVPAAANTPSKSQPAIAPRPAPPAAPASTPTAAAPVRPNLATPTLDQEAATRQLVKEVSFLLTKDAVSIDKATKCFRLLIERYKKNMKPQANVRHRLDLMAPDGRPKCLFNSFVINTRDHELTTFLQLPDVVLRAVAVQPTDELLAQAMRRLDRIKDERNAIAAIKKFNSELHLAYDAAQGALRVNATTANAVLHEEAKQNLARFAHQITAPALAALGSDYINSFLTGTLGSKRAMALTWFPHLFRPAVQRPAPPPLPVVFPGLPAGMADMELEPWATRSRGGALPLNETPEDFNAFLNDLEGDEFVGDTDEGVRAAAERLKLEATAGHKYKLEGLRNCDLLPHQVIGVDFMVRREDKHEMKDNDMRPNRVRGGLLADAMGLGKTVQCIATMVHNHPKLNPALRAETKRRATLIICPVALIHQWKREIETKAPGLFKVGVHHGATKMRTLNEFKSFDVIITSYGTMAREYPLKKWNKRPSQDEIEADQERIERQKGNLFRIKWLRLILDEAHTIKNPGSNVSLAASNLGAQRNWCLTGTPLQNKLEDIYPIFRVLRVPNVCIRASFREKFLKGVSARVGPARLRVTLAPYLMRRTENDKIGDRPILSLPTKHVEMPALVFSEDERKLYSEVENSMRCEVNRALVEGTAVKQINHFLIMLLRLRQLCIHPFLILEHLSARGDFNEDDFLDAAYNPGASRTAGTMAEQVARGLAFAGVDEDTVMCGICHVDPQEPQFATGCGHVFCLVCVEDTEDIVDEESLCPVCSKTLGKLVNYDETKHTAAQTIDDVNDDKTIAMRPALTPKKYQSPRKTTVNTPLKPKAGPYASDDAVTPLKRRAVPKLDVDSDLSDTEMTDLGQLFRASSSAAHSAVKPEQKADLKSTPEAHSSPRKAGGMDIKQDVKDVKFMTDKDVKLLEAMQRKPRIIPGMDDRIGCPPVDPKQLVEAVMPDPDDCDPERRAQLLPPSKEEREREARSWEEIMKLEFLPSTKMTAIEAQLELYIQQNDDKIIIFSQFVRAIDLLEKVCDLNDWPSLRYQGDMSVRQREAALREFEDPDGPRILLMSLKAGGVGLNLVCANKVILIDFWWNAAVEHQAIARCHRLGQNKEVFVQRFFIPGTVEERIVALQEAKLKTAGTVLGEAEGGGRVPRLSLRDIMGLFGTMERNEDGVMQLAAH</sequence>
<dbReference type="PANTHER" id="PTHR45626:SF16">
    <property type="entry name" value="ATP-DEPENDENT HELICASE ULS1"/>
    <property type="match status" value="1"/>
</dbReference>
<evidence type="ECO:0000256" key="2">
    <source>
        <dbReference type="ARBA" id="ARBA00022723"/>
    </source>
</evidence>
<dbReference type="PROSITE" id="PS51194">
    <property type="entry name" value="HELICASE_CTER"/>
    <property type="match status" value="1"/>
</dbReference>
<evidence type="ECO:0000256" key="6">
    <source>
        <dbReference type="ARBA" id="ARBA00022806"/>
    </source>
</evidence>
<comment type="caution">
    <text evidence="14">The sequence shown here is derived from an EMBL/GenBank/DDBJ whole genome shotgun (WGS) entry which is preliminary data.</text>
</comment>
<dbReference type="Proteomes" id="UP000193685">
    <property type="component" value="Unassembled WGS sequence"/>
</dbReference>
<dbReference type="GO" id="GO:0005524">
    <property type="term" value="F:ATP binding"/>
    <property type="evidence" value="ECO:0007669"/>
    <property type="project" value="UniProtKB-KW"/>
</dbReference>
<evidence type="ECO:0000256" key="8">
    <source>
        <dbReference type="ARBA" id="ARBA00022840"/>
    </source>
</evidence>
<keyword evidence="4 9" id="KW-0863">Zinc-finger</keyword>
<gene>
    <name evidence="14" type="ORF">BCR37DRAFT_379506</name>
</gene>
<evidence type="ECO:0000259" key="12">
    <source>
        <dbReference type="PROSITE" id="PS51192"/>
    </source>
</evidence>
<dbReference type="GO" id="GO:0000724">
    <property type="term" value="P:double-strand break repair via homologous recombination"/>
    <property type="evidence" value="ECO:0007669"/>
    <property type="project" value="TreeGrafter"/>
</dbReference>
<keyword evidence="3" id="KW-0547">Nucleotide-binding</keyword>
<dbReference type="Gene3D" id="3.40.50.300">
    <property type="entry name" value="P-loop containing nucleotide triphosphate hydrolases"/>
    <property type="match status" value="1"/>
</dbReference>
<dbReference type="InterPro" id="IPR000330">
    <property type="entry name" value="SNF2_N"/>
</dbReference>
<dbReference type="SMART" id="SM00490">
    <property type="entry name" value="HELICc"/>
    <property type="match status" value="1"/>
</dbReference>
<feature type="region of interest" description="Disordered" evidence="10">
    <location>
        <begin position="1063"/>
        <end position="1096"/>
    </location>
</feature>
<evidence type="ECO:0000313" key="14">
    <source>
        <dbReference type="EMBL" id="ORY82507.1"/>
    </source>
</evidence>
<dbReference type="InterPro" id="IPR014001">
    <property type="entry name" value="Helicase_ATP-bd"/>
</dbReference>
<dbReference type="Gene3D" id="3.30.40.10">
    <property type="entry name" value="Zinc/RING finger domain, C3HC4 (zinc finger)"/>
    <property type="match status" value="1"/>
</dbReference>
<feature type="domain" description="Helicase C-terminal" evidence="13">
    <location>
        <begin position="1260"/>
        <end position="1419"/>
    </location>
</feature>